<dbReference type="AlphaFoldDB" id="A0A8J4R3P9"/>
<protein>
    <submittedName>
        <fullName evidence="2">Uncharacterized protein</fullName>
    </submittedName>
</protein>
<comment type="caution">
    <text evidence="2">The sequence shown here is derived from an EMBL/GenBank/DDBJ whole genome shotgun (WGS) entry which is preliminary data.</text>
</comment>
<evidence type="ECO:0000313" key="2">
    <source>
        <dbReference type="EMBL" id="KAF3958569.1"/>
    </source>
</evidence>
<evidence type="ECO:0000313" key="3">
    <source>
        <dbReference type="Proteomes" id="UP000737018"/>
    </source>
</evidence>
<dbReference type="EMBL" id="JRKL02002530">
    <property type="protein sequence ID" value="KAF3958569.1"/>
    <property type="molecule type" value="Genomic_DNA"/>
</dbReference>
<proteinExistence type="predicted"/>
<organism evidence="2 3">
    <name type="scientific">Castanea mollissima</name>
    <name type="common">Chinese chestnut</name>
    <dbReference type="NCBI Taxonomy" id="60419"/>
    <lineage>
        <taxon>Eukaryota</taxon>
        <taxon>Viridiplantae</taxon>
        <taxon>Streptophyta</taxon>
        <taxon>Embryophyta</taxon>
        <taxon>Tracheophyta</taxon>
        <taxon>Spermatophyta</taxon>
        <taxon>Magnoliopsida</taxon>
        <taxon>eudicotyledons</taxon>
        <taxon>Gunneridae</taxon>
        <taxon>Pentapetalae</taxon>
        <taxon>rosids</taxon>
        <taxon>fabids</taxon>
        <taxon>Fagales</taxon>
        <taxon>Fagaceae</taxon>
        <taxon>Castanea</taxon>
    </lineage>
</organism>
<sequence>MQHAKVRPVTMSYYWFEKRTNVALHLTDNWQENYGIGLHHDRDYWYARRAFLNSYHFSEEKGFKYKLRRSVKELNEVATGVVTDIRRKMSNRKLGIRVYRFTVAMQSLVLLSIRCFTPWLNKRDSKP</sequence>
<keyword evidence="1" id="KW-0812">Transmembrane</keyword>
<keyword evidence="1" id="KW-0472">Membrane</keyword>
<name>A0A8J4R3P9_9ROSI</name>
<gene>
    <name evidence="2" type="ORF">CMV_016545</name>
</gene>
<keyword evidence="3" id="KW-1185">Reference proteome</keyword>
<accession>A0A8J4R3P9</accession>
<evidence type="ECO:0000256" key="1">
    <source>
        <dbReference type="SAM" id="Phobius"/>
    </source>
</evidence>
<dbReference type="Proteomes" id="UP000737018">
    <property type="component" value="Unassembled WGS sequence"/>
</dbReference>
<dbReference type="OrthoDB" id="1653623at2759"/>
<keyword evidence="1" id="KW-1133">Transmembrane helix</keyword>
<feature type="transmembrane region" description="Helical" evidence="1">
    <location>
        <begin position="98"/>
        <end position="120"/>
    </location>
</feature>
<reference evidence="2" key="1">
    <citation type="submission" date="2020-03" db="EMBL/GenBank/DDBJ databases">
        <title>Castanea mollissima Vanexum genome sequencing.</title>
        <authorList>
            <person name="Staton M."/>
        </authorList>
    </citation>
    <scope>NUCLEOTIDE SEQUENCE</scope>
    <source>
        <tissue evidence="2">Leaf</tissue>
    </source>
</reference>